<gene>
    <name evidence="2" type="ORF">FOL47_001765</name>
</gene>
<dbReference type="EMBL" id="JAAPAO010001434">
    <property type="protein sequence ID" value="KAF4649756.1"/>
    <property type="molecule type" value="Genomic_DNA"/>
</dbReference>
<name>A0A7J6KTC7_PERCH</name>
<evidence type="ECO:0000313" key="2">
    <source>
        <dbReference type="EMBL" id="KAF4649756.1"/>
    </source>
</evidence>
<proteinExistence type="predicted"/>
<keyword evidence="3" id="KW-1185">Reference proteome</keyword>
<reference evidence="2 3" key="1">
    <citation type="submission" date="2020-04" db="EMBL/GenBank/DDBJ databases">
        <title>Perkinsus chesapeaki whole genome sequence.</title>
        <authorList>
            <person name="Bogema D.R."/>
        </authorList>
    </citation>
    <scope>NUCLEOTIDE SEQUENCE [LARGE SCALE GENOMIC DNA]</scope>
    <source>
        <strain evidence="2">ATCC PRA-425</strain>
    </source>
</reference>
<evidence type="ECO:0000256" key="1">
    <source>
        <dbReference type="SAM" id="MobiDB-lite"/>
    </source>
</evidence>
<feature type="non-terminal residue" evidence="2">
    <location>
        <position position="1"/>
    </location>
</feature>
<dbReference type="AlphaFoldDB" id="A0A7J6KTC7"/>
<evidence type="ECO:0000313" key="3">
    <source>
        <dbReference type="Proteomes" id="UP000591131"/>
    </source>
</evidence>
<sequence>SDPGTVPTSRRRPAFIDNRPLRAPLSTVPEETVLPHLRNDTNVLDTTTGDYSSLLENYEADALLGNLSPSELQKVYDESVKRAEKAALPPGGLFKGSKDSRSVSSFLQECERTPSWDIGYGPSAAFFQGRYLERCLFDDIRQTVVDGVDKYLVEQGYRSYRKAIRSGASIRSDPVKCFLSIESRRVLVDRWEKLCWDSKREGFDQFFLRFDYTRMALDAQRRAPFTKEDVADRLFNSLPDDLCEDLLRR</sequence>
<accession>A0A7J6KTC7</accession>
<dbReference type="Proteomes" id="UP000591131">
    <property type="component" value="Unassembled WGS sequence"/>
</dbReference>
<feature type="region of interest" description="Disordered" evidence="1">
    <location>
        <begin position="1"/>
        <end position="23"/>
    </location>
</feature>
<organism evidence="2 3">
    <name type="scientific">Perkinsus chesapeaki</name>
    <name type="common">Clam parasite</name>
    <name type="synonym">Perkinsus andrewsi</name>
    <dbReference type="NCBI Taxonomy" id="330153"/>
    <lineage>
        <taxon>Eukaryota</taxon>
        <taxon>Sar</taxon>
        <taxon>Alveolata</taxon>
        <taxon>Perkinsozoa</taxon>
        <taxon>Perkinsea</taxon>
        <taxon>Perkinsida</taxon>
        <taxon>Perkinsidae</taxon>
        <taxon>Perkinsus</taxon>
    </lineage>
</organism>
<comment type="caution">
    <text evidence="2">The sequence shown here is derived from an EMBL/GenBank/DDBJ whole genome shotgun (WGS) entry which is preliminary data.</text>
</comment>
<protein>
    <submittedName>
        <fullName evidence="2">Uncharacterized protein</fullName>
    </submittedName>
</protein>